<keyword evidence="2" id="KW-0966">Cell projection</keyword>
<dbReference type="Pfam" id="PF00669">
    <property type="entry name" value="Flagellin_N"/>
    <property type="match status" value="1"/>
</dbReference>
<keyword evidence="2" id="KW-0969">Cilium</keyword>
<dbReference type="SUPFAM" id="SSF64518">
    <property type="entry name" value="Phase 1 flagellin"/>
    <property type="match status" value="1"/>
</dbReference>
<name>A0ABU3BVL5_9BACT</name>
<reference evidence="2 3" key="1">
    <citation type="submission" date="2023-09" db="EMBL/GenBank/DDBJ databases">
        <authorList>
            <person name="Rey-Velasco X."/>
        </authorList>
    </citation>
    <scope>NUCLEOTIDE SEQUENCE [LARGE SCALE GENOMIC DNA]</scope>
    <source>
        <strain evidence="2 3">F394</strain>
    </source>
</reference>
<accession>A0ABU3BVL5</accession>
<dbReference type="PANTHER" id="PTHR42792:SF2">
    <property type="entry name" value="FLAGELLIN"/>
    <property type="match status" value="1"/>
</dbReference>
<feature type="domain" description="Flagellin N-terminal" evidence="1">
    <location>
        <begin position="9"/>
        <end position="67"/>
    </location>
</feature>
<evidence type="ECO:0000313" key="2">
    <source>
        <dbReference type="EMBL" id="MDT0633322.1"/>
    </source>
</evidence>
<dbReference type="InterPro" id="IPR001029">
    <property type="entry name" value="Flagellin_N"/>
</dbReference>
<protein>
    <submittedName>
        <fullName evidence="2">Flagellin</fullName>
    </submittedName>
</protein>
<sequence length="68" mass="7332">MSIGDLSRINTNVQSMKALGQLNKTNSELGIRQLRLATGSRLNRAEDDSAGYSIANKLKAKTRGQAQA</sequence>
<feature type="non-terminal residue" evidence="2">
    <location>
        <position position="68"/>
    </location>
</feature>
<dbReference type="PANTHER" id="PTHR42792">
    <property type="entry name" value="FLAGELLIN"/>
    <property type="match status" value="1"/>
</dbReference>
<gene>
    <name evidence="2" type="ORF">RM540_16350</name>
</gene>
<evidence type="ECO:0000313" key="3">
    <source>
        <dbReference type="Proteomes" id="UP001267426"/>
    </source>
</evidence>
<keyword evidence="2" id="KW-0282">Flagellum</keyword>
<dbReference type="InterPro" id="IPR001492">
    <property type="entry name" value="Flagellin"/>
</dbReference>
<keyword evidence="3" id="KW-1185">Reference proteome</keyword>
<comment type="caution">
    <text evidence="2">The sequence shown here is derived from an EMBL/GenBank/DDBJ whole genome shotgun (WGS) entry which is preliminary data.</text>
</comment>
<proteinExistence type="predicted"/>
<evidence type="ECO:0000259" key="1">
    <source>
        <dbReference type="Pfam" id="PF00669"/>
    </source>
</evidence>
<dbReference type="EMBL" id="JAVRHT010000099">
    <property type="protein sequence ID" value="MDT0633322.1"/>
    <property type="molecule type" value="Genomic_DNA"/>
</dbReference>
<organism evidence="2 3">
    <name type="scientific">Rubrivirga litoralis</name>
    <dbReference type="NCBI Taxonomy" id="3075598"/>
    <lineage>
        <taxon>Bacteria</taxon>
        <taxon>Pseudomonadati</taxon>
        <taxon>Rhodothermota</taxon>
        <taxon>Rhodothermia</taxon>
        <taxon>Rhodothermales</taxon>
        <taxon>Rubricoccaceae</taxon>
        <taxon>Rubrivirga</taxon>
    </lineage>
</organism>
<dbReference type="Proteomes" id="UP001267426">
    <property type="component" value="Unassembled WGS sequence"/>
</dbReference>